<name>A0A6B0SMH4_9EURY</name>
<protein>
    <submittedName>
        <fullName evidence="2">Uncharacterized protein</fullName>
    </submittedName>
</protein>
<sequence length="73" mass="7654">MHTLTDVAFLMGVGLATLGFTVAGILIAGPFGDDYTQHGKRTVKRVFIGTVLLLSAGMIVSFLTSQMGGTFCT</sequence>
<dbReference type="Pfam" id="PF18895">
    <property type="entry name" value="T4SS_pilin"/>
    <property type="match status" value="1"/>
</dbReference>
<organism evidence="2 3">
    <name type="scientific">Halobaculum saliterrae</name>
    <dbReference type="NCBI Taxonomy" id="2073113"/>
    <lineage>
        <taxon>Archaea</taxon>
        <taxon>Methanobacteriati</taxon>
        <taxon>Methanobacteriota</taxon>
        <taxon>Stenosarchaea group</taxon>
        <taxon>Halobacteria</taxon>
        <taxon>Halobacteriales</taxon>
        <taxon>Haloferacaceae</taxon>
        <taxon>Halobaculum</taxon>
    </lineage>
</organism>
<keyword evidence="1" id="KW-1133">Transmembrane helix</keyword>
<keyword evidence="3" id="KW-1185">Reference proteome</keyword>
<dbReference type="EMBL" id="WUUS01000001">
    <property type="protein sequence ID" value="MXR40078.1"/>
    <property type="molecule type" value="Genomic_DNA"/>
</dbReference>
<dbReference type="Proteomes" id="UP000437065">
    <property type="component" value="Unassembled WGS sequence"/>
</dbReference>
<evidence type="ECO:0000256" key="1">
    <source>
        <dbReference type="SAM" id="Phobius"/>
    </source>
</evidence>
<keyword evidence="1" id="KW-0472">Membrane</keyword>
<reference evidence="2 3" key="1">
    <citation type="submission" date="2019-12" db="EMBL/GenBank/DDBJ databases">
        <title>Isolation and characterization of three novel carbon monoxide-oxidizing members of Halobacteria from salione crusts and soils.</title>
        <authorList>
            <person name="Myers M.R."/>
            <person name="King G.M."/>
        </authorList>
    </citation>
    <scope>NUCLEOTIDE SEQUENCE [LARGE SCALE GENOMIC DNA]</scope>
    <source>
        <strain evidence="2 3">WSA2</strain>
    </source>
</reference>
<evidence type="ECO:0000313" key="2">
    <source>
        <dbReference type="EMBL" id="MXR40078.1"/>
    </source>
</evidence>
<dbReference type="AlphaFoldDB" id="A0A6B0SMH4"/>
<accession>A0A6B0SMH4</accession>
<feature type="transmembrane region" description="Helical" evidence="1">
    <location>
        <begin position="7"/>
        <end position="27"/>
    </location>
</feature>
<proteinExistence type="predicted"/>
<dbReference type="InterPro" id="IPR043993">
    <property type="entry name" value="T4SS_pilin"/>
</dbReference>
<feature type="transmembrane region" description="Helical" evidence="1">
    <location>
        <begin position="47"/>
        <end position="65"/>
    </location>
</feature>
<evidence type="ECO:0000313" key="3">
    <source>
        <dbReference type="Proteomes" id="UP000437065"/>
    </source>
</evidence>
<keyword evidence="1" id="KW-0812">Transmembrane</keyword>
<gene>
    <name evidence="2" type="ORF">GRX01_01715</name>
</gene>
<comment type="caution">
    <text evidence="2">The sequence shown here is derived from an EMBL/GenBank/DDBJ whole genome shotgun (WGS) entry which is preliminary data.</text>
</comment>